<sequence>MSTGEEFVDLNKEPGRDWCYPRRRGGAGHQSGGGDGEKGGAAGNCYWARVWAIGRTGLVAEEGLTAHAGSNVMSIKALGACVEDAGGTDLGSLGEHTIRAREATTIHLILGVDPSNFGEQARANRRAEATGHARIDEHACRAGG</sequence>
<protein>
    <submittedName>
        <fullName evidence="2">Uncharacterized protein</fullName>
    </submittedName>
</protein>
<evidence type="ECO:0000313" key="3">
    <source>
        <dbReference type="Proteomes" id="UP001642360"/>
    </source>
</evidence>
<evidence type="ECO:0000313" key="2">
    <source>
        <dbReference type="EMBL" id="CAK9171046.1"/>
    </source>
</evidence>
<proteinExistence type="predicted"/>
<feature type="compositionally biased region" description="Gly residues" evidence="1">
    <location>
        <begin position="27"/>
        <end position="39"/>
    </location>
</feature>
<name>A0ABC8TT80_9AQUA</name>
<dbReference type="EMBL" id="CAUOFW020005636">
    <property type="protein sequence ID" value="CAK9171046.1"/>
    <property type="molecule type" value="Genomic_DNA"/>
</dbReference>
<organism evidence="2 3">
    <name type="scientific">Ilex paraguariensis</name>
    <name type="common">yerba mate</name>
    <dbReference type="NCBI Taxonomy" id="185542"/>
    <lineage>
        <taxon>Eukaryota</taxon>
        <taxon>Viridiplantae</taxon>
        <taxon>Streptophyta</taxon>
        <taxon>Embryophyta</taxon>
        <taxon>Tracheophyta</taxon>
        <taxon>Spermatophyta</taxon>
        <taxon>Magnoliopsida</taxon>
        <taxon>eudicotyledons</taxon>
        <taxon>Gunneridae</taxon>
        <taxon>Pentapetalae</taxon>
        <taxon>asterids</taxon>
        <taxon>campanulids</taxon>
        <taxon>Aquifoliales</taxon>
        <taxon>Aquifoliaceae</taxon>
        <taxon>Ilex</taxon>
    </lineage>
</organism>
<reference evidence="2 3" key="1">
    <citation type="submission" date="2024-02" db="EMBL/GenBank/DDBJ databases">
        <authorList>
            <person name="Vignale AGUSTIN F."/>
            <person name="Sosa J E."/>
            <person name="Modenutti C."/>
        </authorList>
    </citation>
    <scope>NUCLEOTIDE SEQUENCE [LARGE SCALE GENOMIC DNA]</scope>
</reference>
<keyword evidence="3" id="KW-1185">Reference proteome</keyword>
<dbReference type="AlphaFoldDB" id="A0ABC8TT80"/>
<accession>A0ABC8TT80</accession>
<comment type="caution">
    <text evidence="2">The sequence shown here is derived from an EMBL/GenBank/DDBJ whole genome shotgun (WGS) entry which is preliminary data.</text>
</comment>
<gene>
    <name evidence="2" type="ORF">ILEXP_LOCUS40574</name>
</gene>
<evidence type="ECO:0000256" key="1">
    <source>
        <dbReference type="SAM" id="MobiDB-lite"/>
    </source>
</evidence>
<feature type="region of interest" description="Disordered" evidence="1">
    <location>
        <begin position="19"/>
        <end position="39"/>
    </location>
</feature>
<dbReference type="Proteomes" id="UP001642360">
    <property type="component" value="Unassembled WGS sequence"/>
</dbReference>